<evidence type="ECO:0000313" key="4">
    <source>
        <dbReference type="Proteomes" id="UP000092024"/>
    </source>
</evidence>
<comment type="caution">
    <text evidence="3">The sequence shown here is derived from an EMBL/GenBank/DDBJ whole genome shotgun (WGS) entry which is preliminary data.</text>
</comment>
<feature type="transmembrane region" description="Helical" evidence="1">
    <location>
        <begin position="268"/>
        <end position="291"/>
    </location>
</feature>
<keyword evidence="1" id="KW-1133">Transmembrane helix</keyword>
<dbReference type="Pfam" id="PF04235">
    <property type="entry name" value="DUF418"/>
    <property type="match status" value="1"/>
</dbReference>
<keyword evidence="4" id="KW-1185">Reference proteome</keyword>
<organism evidence="3 4">
    <name type="scientific">Paenibacillus oryzae</name>
    <dbReference type="NCBI Taxonomy" id="1844972"/>
    <lineage>
        <taxon>Bacteria</taxon>
        <taxon>Bacillati</taxon>
        <taxon>Bacillota</taxon>
        <taxon>Bacilli</taxon>
        <taxon>Bacillales</taxon>
        <taxon>Paenibacillaceae</taxon>
        <taxon>Paenibacillus</taxon>
    </lineage>
</organism>
<dbReference type="STRING" id="1844972.A7K91_17865"/>
<reference evidence="3 4" key="1">
    <citation type="submission" date="2016-05" db="EMBL/GenBank/DDBJ databases">
        <title>Paenibacillus oryzae. sp. nov., isolated from the rice root.</title>
        <authorList>
            <person name="Zhang J."/>
            <person name="Zhang X."/>
        </authorList>
    </citation>
    <scope>NUCLEOTIDE SEQUENCE [LARGE SCALE GENOMIC DNA]</scope>
    <source>
        <strain evidence="3 4">1DrF-4</strain>
    </source>
</reference>
<name>A0A1A5YE02_9BACL</name>
<dbReference type="AlphaFoldDB" id="A0A1A5YE02"/>
<feature type="transmembrane region" description="Helical" evidence="1">
    <location>
        <begin position="113"/>
        <end position="130"/>
    </location>
</feature>
<accession>A0A1A5YE02</accession>
<feature type="transmembrane region" description="Helical" evidence="1">
    <location>
        <begin position="340"/>
        <end position="359"/>
    </location>
</feature>
<feature type="transmembrane region" description="Helical" evidence="1">
    <location>
        <begin position="297"/>
        <end position="319"/>
    </location>
</feature>
<feature type="transmembrane region" description="Helical" evidence="1">
    <location>
        <begin position="136"/>
        <end position="151"/>
    </location>
</feature>
<sequence>MKTTGAVAANGGGGLLTDNEAKSGSRVTLVDAIRGFCLFGILQANMLIFQYGLIGTEFFALFQATALDQKAYNWLEVLVAGSFLPIFMFLYGYSLVKLRNGLLAKGRKPWRSLVRRFVLLLMIGGLHSYFFWDGDILFLYGLISFGLLLFIRCKPRTLFIWATSMMLLLGGLDLLGNLIESPDDQPKEDRLKQEEYVKRSIPVFQTGSYNEIVQFRDKEDPLDMDDFELAAVAILSPVMLLPMFLFGMAAAGTALFRHPQRERRKYLLWGLVFGSIGGALKFFSVFSIFGVKLAGSSIIGGPMLAMGYLFLAALLLSSLRPASIVLRAFQAVGKLSMSNYLMQTFICTTLFYGYGFGWFGKLGVVPGILLGLLIYALLAAASDLWLRKLPFAGPFEYILRAGTYWSISGKMKPKEIVKQETPPNLLF</sequence>
<keyword evidence="1" id="KW-0812">Transmembrane</keyword>
<dbReference type="PANTHER" id="PTHR30590">
    <property type="entry name" value="INNER MEMBRANE PROTEIN"/>
    <property type="match status" value="1"/>
</dbReference>
<evidence type="ECO:0000256" key="1">
    <source>
        <dbReference type="SAM" id="Phobius"/>
    </source>
</evidence>
<feature type="transmembrane region" description="Helical" evidence="1">
    <location>
        <begin position="365"/>
        <end position="386"/>
    </location>
</feature>
<protein>
    <recommendedName>
        <fullName evidence="2">DUF418 domain-containing protein</fullName>
    </recommendedName>
</protein>
<dbReference type="InterPro" id="IPR052529">
    <property type="entry name" value="Bact_Transport_Assoc"/>
</dbReference>
<evidence type="ECO:0000259" key="2">
    <source>
        <dbReference type="Pfam" id="PF04235"/>
    </source>
</evidence>
<dbReference type="InterPro" id="IPR007349">
    <property type="entry name" value="DUF418"/>
</dbReference>
<proteinExistence type="predicted"/>
<feature type="transmembrane region" description="Helical" evidence="1">
    <location>
        <begin position="158"/>
        <end position="179"/>
    </location>
</feature>
<dbReference type="OrthoDB" id="9807744at2"/>
<feature type="transmembrane region" description="Helical" evidence="1">
    <location>
        <begin position="74"/>
        <end position="93"/>
    </location>
</feature>
<feature type="domain" description="DUF418" evidence="2">
    <location>
        <begin position="254"/>
        <end position="405"/>
    </location>
</feature>
<dbReference type="EMBL" id="LYPA01000069">
    <property type="protein sequence ID" value="OBR63809.1"/>
    <property type="molecule type" value="Genomic_DNA"/>
</dbReference>
<dbReference type="PANTHER" id="PTHR30590:SF2">
    <property type="entry name" value="INNER MEMBRANE PROTEIN"/>
    <property type="match status" value="1"/>
</dbReference>
<feature type="transmembrane region" description="Helical" evidence="1">
    <location>
        <begin position="229"/>
        <end position="256"/>
    </location>
</feature>
<gene>
    <name evidence="3" type="ORF">A7K91_17865</name>
</gene>
<feature type="transmembrane region" description="Helical" evidence="1">
    <location>
        <begin position="32"/>
        <end position="54"/>
    </location>
</feature>
<keyword evidence="1" id="KW-0472">Membrane</keyword>
<evidence type="ECO:0000313" key="3">
    <source>
        <dbReference type="EMBL" id="OBR63809.1"/>
    </source>
</evidence>
<dbReference type="Proteomes" id="UP000092024">
    <property type="component" value="Unassembled WGS sequence"/>
</dbReference>